<reference evidence="5" key="1">
    <citation type="submission" date="2022-01" db="EMBL/GenBank/DDBJ databases">
        <authorList>
            <person name="Jo J.-H."/>
            <person name="Im W.-T."/>
        </authorList>
    </citation>
    <scope>NUCLEOTIDE SEQUENCE</scope>
    <source>
        <strain evidence="5">I2-34</strain>
    </source>
</reference>
<gene>
    <name evidence="5" type="ORF">LVY72_11430</name>
</gene>
<name>A0ABS9L785_9MICC</name>
<proteinExistence type="predicted"/>
<dbReference type="Proteomes" id="UP001165368">
    <property type="component" value="Unassembled WGS sequence"/>
</dbReference>
<protein>
    <submittedName>
        <fullName evidence="5">IclR family transcriptional regulator</fullName>
    </submittedName>
</protein>
<dbReference type="Pfam" id="PF09339">
    <property type="entry name" value="HTH_IclR"/>
    <property type="match status" value="1"/>
</dbReference>
<dbReference type="Gene3D" id="1.10.10.10">
    <property type="entry name" value="Winged helix-like DNA-binding domain superfamily/Winged helix DNA-binding domain"/>
    <property type="match status" value="1"/>
</dbReference>
<comment type="caution">
    <text evidence="5">The sequence shown here is derived from an EMBL/GenBank/DDBJ whole genome shotgun (WGS) entry which is preliminary data.</text>
</comment>
<evidence type="ECO:0000313" key="6">
    <source>
        <dbReference type="Proteomes" id="UP001165368"/>
    </source>
</evidence>
<dbReference type="InterPro" id="IPR014757">
    <property type="entry name" value="Tscrpt_reg_IclR_C"/>
</dbReference>
<dbReference type="InterPro" id="IPR036390">
    <property type="entry name" value="WH_DNA-bd_sf"/>
</dbReference>
<sequence>MAGSGKTPGVDSARRVLNVLLLFEDHQSLTAEEIASMISISIPSAYRYVSLLREMALVEEAGGGRYVLTTRVLALAESVDTSTHVRLAAVDVLEELRQATGETALLIEQSGDYATCTAIRESDMAIRISYAPGAIQPLHRGAGARVLLASQGEPWIRRYLDRVDPSMPARNRDRLILTLQEQLKAPYAASRSELDDGVCAVAAPVTLGGRVVASLSVAGPEYRITPAMVEKFGNLVRQAADGLETRLNPRAGTESRVS</sequence>
<dbReference type="SMART" id="SM00346">
    <property type="entry name" value="HTH_ICLR"/>
    <property type="match status" value="1"/>
</dbReference>
<dbReference type="PANTHER" id="PTHR30136:SF24">
    <property type="entry name" value="HTH-TYPE TRANSCRIPTIONAL REPRESSOR ALLR"/>
    <property type="match status" value="1"/>
</dbReference>
<evidence type="ECO:0000256" key="3">
    <source>
        <dbReference type="ARBA" id="ARBA00023163"/>
    </source>
</evidence>
<accession>A0ABS9L785</accession>
<keyword evidence="6" id="KW-1185">Reference proteome</keyword>
<dbReference type="EMBL" id="JAKLTQ010000007">
    <property type="protein sequence ID" value="MCG2622524.1"/>
    <property type="molecule type" value="Genomic_DNA"/>
</dbReference>
<evidence type="ECO:0000313" key="5">
    <source>
        <dbReference type="EMBL" id="MCG2622524.1"/>
    </source>
</evidence>
<dbReference type="Gene3D" id="3.30.450.40">
    <property type="match status" value="1"/>
</dbReference>
<dbReference type="SUPFAM" id="SSF46785">
    <property type="entry name" value="Winged helix' DNA-binding domain"/>
    <property type="match status" value="1"/>
</dbReference>
<keyword evidence="1" id="KW-0805">Transcription regulation</keyword>
<evidence type="ECO:0000256" key="2">
    <source>
        <dbReference type="ARBA" id="ARBA00023125"/>
    </source>
</evidence>
<dbReference type="PANTHER" id="PTHR30136">
    <property type="entry name" value="HELIX-TURN-HELIX TRANSCRIPTIONAL REGULATOR, ICLR FAMILY"/>
    <property type="match status" value="1"/>
</dbReference>
<dbReference type="RefSeq" id="WP_237820915.1">
    <property type="nucleotide sequence ID" value="NZ_JAKLTQ010000007.1"/>
</dbReference>
<evidence type="ECO:0000256" key="1">
    <source>
        <dbReference type="ARBA" id="ARBA00023015"/>
    </source>
</evidence>
<dbReference type="InterPro" id="IPR036388">
    <property type="entry name" value="WH-like_DNA-bd_sf"/>
</dbReference>
<dbReference type="Pfam" id="PF01614">
    <property type="entry name" value="IclR_C"/>
    <property type="match status" value="1"/>
</dbReference>
<dbReference type="InterPro" id="IPR050707">
    <property type="entry name" value="HTH_MetabolicPath_Reg"/>
</dbReference>
<dbReference type="PROSITE" id="PS51078">
    <property type="entry name" value="ICLR_ED"/>
    <property type="match status" value="1"/>
</dbReference>
<feature type="domain" description="IclR-ED" evidence="4">
    <location>
        <begin position="71"/>
        <end position="249"/>
    </location>
</feature>
<keyword evidence="3" id="KW-0804">Transcription</keyword>
<organism evidence="5 6">
    <name type="scientific">Arthrobacter hankyongi</name>
    <dbReference type="NCBI Taxonomy" id="2904801"/>
    <lineage>
        <taxon>Bacteria</taxon>
        <taxon>Bacillati</taxon>
        <taxon>Actinomycetota</taxon>
        <taxon>Actinomycetes</taxon>
        <taxon>Micrococcales</taxon>
        <taxon>Micrococcaceae</taxon>
        <taxon>Arthrobacter</taxon>
    </lineage>
</organism>
<evidence type="ECO:0000259" key="4">
    <source>
        <dbReference type="PROSITE" id="PS51078"/>
    </source>
</evidence>
<dbReference type="SUPFAM" id="SSF55781">
    <property type="entry name" value="GAF domain-like"/>
    <property type="match status" value="1"/>
</dbReference>
<dbReference type="InterPro" id="IPR005471">
    <property type="entry name" value="Tscrpt_reg_IclR_N"/>
</dbReference>
<dbReference type="InterPro" id="IPR029016">
    <property type="entry name" value="GAF-like_dom_sf"/>
</dbReference>
<keyword evidence="2" id="KW-0238">DNA-binding</keyword>